<keyword evidence="3 13" id="KW-0645">Protease</keyword>
<keyword evidence="5 11" id="KW-0732">Signal</keyword>
<dbReference type="EMBL" id="KB932992">
    <property type="protein sequence ID" value="EOO01561.1"/>
    <property type="molecule type" value="Genomic_DNA"/>
</dbReference>
<comment type="function">
    <text evidence="1">Secreted metalloproteinase that allows assimilation of proteinaceous substrates.</text>
</comment>
<dbReference type="CDD" id="cd04275">
    <property type="entry name" value="ZnMc_pappalysin_like"/>
    <property type="match status" value="1"/>
</dbReference>
<keyword evidence="6" id="KW-0378">Hydrolase</keyword>
<gene>
    <name evidence="13" type="ORF">UCRPA7_2944</name>
</gene>
<dbReference type="Proteomes" id="UP000014074">
    <property type="component" value="Unassembled WGS sequence"/>
</dbReference>
<evidence type="ECO:0000256" key="3">
    <source>
        <dbReference type="ARBA" id="ARBA00022670"/>
    </source>
</evidence>
<dbReference type="SUPFAM" id="SSF55486">
    <property type="entry name" value="Metalloproteases ('zincins'), catalytic domain"/>
    <property type="match status" value="1"/>
</dbReference>
<comment type="similarity">
    <text evidence="2">Belongs to the peptidase M43B family.</text>
</comment>
<evidence type="ECO:0000256" key="2">
    <source>
        <dbReference type="ARBA" id="ARBA00008721"/>
    </source>
</evidence>
<evidence type="ECO:0000256" key="6">
    <source>
        <dbReference type="ARBA" id="ARBA00022801"/>
    </source>
</evidence>
<dbReference type="InterPro" id="IPR024079">
    <property type="entry name" value="MetalloPept_cat_dom_sf"/>
</dbReference>
<keyword evidence="9" id="KW-1015">Disulfide bond</keyword>
<sequence length="259" mass="28342">MLFSSIIYAFMGTGAVAHVIRTPAARSWCGTAHPTEEQLAKTRKLAKQEKATFLSGEITTRATLDVDTYFHCVTSSTQESDGWLSDETLQAQLDVMNEDFAPSGVSFTLKGTTRTVNSSWAFNDEELEMKTALRQGDYKTLNVYFLTDLGSGLLGYSTFPDHFEPGSEGFYLDGLVILHTTVPGGPETNYNEGKTVTHEAGHWFNLYHTFQGGCTGDGDFVSDTPAQSSPTSGCPEGRDSCPSQTGADPIHNYMDYSYE</sequence>
<dbReference type="GO" id="GO:0008237">
    <property type="term" value="F:metallopeptidase activity"/>
    <property type="evidence" value="ECO:0007669"/>
    <property type="project" value="UniProtKB-KW"/>
</dbReference>
<dbReference type="GO" id="GO:0006508">
    <property type="term" value="P:proteolysis"/>
    <property type="evidence" value="ECO:0007669"/>
    <property type="project" value="UniProtKB-KW"/>
</dbReference>
<dbReference type="HOGENOM" id="CLU_048726_0_0_1"/>
<proteinExistence type="inferred from homology"/>
<keyword evidence="4" id="KW-0479">Metal-binding</keyword>
<keyword evidence="7" id="KW-0862">Zinc</keyword>
<evidence type="ECO:0000313" key="14">
    <source>
        <dbReference type="Proteomes" id="UP000014074"/>
    </source>
</evidence>
<dbReference type="eggNOG" id="ENOG502RYKG">
    <property type="taxonomic scope" value="Eukaryota"/>
</dbReference>
<evidence type="ECO:0000256" key="9">
    <source>
        <dbReference type="ARBA" id="ARBA00023157"/>
    </source>
</evidence>
<evidence type="ECO:0000259" key="12">
    <source>
        <dbReference type="Pfam" id="PF05572"/>
    </source>
</evidence>
<accession>R8BQC5</accession>
<dbReference type="OrthoDB" id="536211at2759"/>
<dbReference type="PANTHER" id="PTHR47466:SF1">
    <property type="entry name" value="METALLOPROTEASE MEP1 (AFU_ORTHOLOGUE AFUA_1G07730)-RELATED"/>
    <property type="match status" value="1"/>
</dbReference>
<dbReference type="RefSeq" id="XP_007913699.1">
    <property type="nucleotide sequence ID" value="XM_007915508.1"/>
</dbReference>
<evidence type="ECO:0000256" key="1">
    <source>
        <dbReference type="ARBA" id="ARBA00003174"/>
    </source>
</evidence>
<dbReference type="Gene3D" id="3.40.390.10">
    <property type="entry name" value="Collagenase (Catalytic Domain)"/>
    <property type="match status" value="1"/>
</dbReference>
<evidence type="ECO:0000256" key="8">
    <source>
        <dbReference type="ARBA" id="ARBA00023049"/>
    </source>
</evidence>
<evidence type="ECO:0000256" key="11">
    <source>
        <dbReference type="SAM" id="SignalP"/>
    </source>
</evidence>
<evidence type="ECO:0000256" key="4">
    <source>
        <dbReference type="ARBA" id="ARBA00022723"/>
    </source>
</evidence>
<dbReference type="MEROPS" id="M43.008"/>
<dbReference type="Pfam" id="PF05572">
    <property type="entry name" value="Peptidase_M43"/>
    <property type="match status" value="1"/>
</dbReference>
<evidence type="ECO:0000256" key="10">
    <source>
        <dbReference type="SAM" id="MobiDB-lite"/>
    </source>
</evidence>
<dbReference type="GeneID" id="19323244"/>
<dbReference type="KEGG" id="tmn:UCRPA7_2944"/>
<dbReference type="AlphaFoldDB" id="R8BQC5"/>
<feature type="domain" description="Peptidase M43 pregnancy-associated plasma-A" evidence="12">
    <location>
        <begin position="137"/>
        <end position="257"/>
    </location>
</feature>
<reference evidence="14" key="1">
    <citation type="journal article" date="2013" name="Genome Announc.">
        <title>Draft genome sequence of the ascomycete Phaeoacremonium aleophilum strain UCR-PA7, a causal agent of the esca disease complex in grapevines.</title>
        <authorList>
            <person name="Blanco-Ulate B."/>
            <person name="Rolshausen P."/>
            <person name="Cantu D."/>
        </authorList>
    </citation>
    <scope>NUCLEOTIDE SEQUENCE [LARGE SCALE GENOMIC DNA]</scope>
    <source>
        <strain evidence="14">UCR-PA7</strain>
    </source>
</reference>
<dbReference type="PANTHER" id="PTHR47466">
    <property type="match status" value="1"/>
</dbReference>
<dbReference type="InterPro" id="IPR008754">
    <property type="entry name" value="Peptidase_M43"/>
</dbReference>
<dbReference type="GO" id="GO:0046872">
    <property type="term" value="F:metal ion binding"/>
    <property type="evidence" value="ECO:0007669"/>
    <property type="project" value="UniProtKB-KW"/>
</dbReference>
<protein>
    <submittedName>
        <fullName evidence="13">Putative metalloprotease 1 protein</fullName>
    </submittedName>
</protein>
<organism evidence="13 14">
    <name type="scientific">Phaeoacremonium minimum (strain UCR-PA7)</name>
    <name type="common">Esca disease fungus</name>
    <name type="synonym">Togninia minima</name>
    <dbReference type="NCBI Taxonomy" id="1286976"/>
    <lineage>
        <taxon>Eukaryota</taxon>
        <taxon>Fungi</taxon>
        <taxon>Dikarya</taxon>
        <taxon>Ascomycota</taxon>
        <taxon>Pezizomycotina</taxon>
        <taxon>Sordariomycetes</taxon>
        <taxon>Sordariomycetidae</taxon>
        <taxon>Togniniales</taxon>
        <taxon>Togniniaceae</taxon>
        <taxon>Phaeoacremonium</taxon>
    </lineage>
</organism>
<keyword evidence="8 13" id="KW-0482">Metalloprotease</keyword>
<evidence type="ECO:0000256" key="5">
    <source>
        <dbReference type="ARBA" id="ARBA00022729"/>
    </source>
</evidence>
<keyword evidence="14" id="KW-1185">Reference proteome</keyword>
<feature type="signal peptide" evidence="11">
    <location>
        <begin position="1"/>
        <end position="17"/>
    </location>
</feature>
<evidence type="ECO:0000313" key="13">
    <source>
        <dbReference type="EMBL" id="EOO01561.1"/>
    </source>
</evidence>
<name>R8BQC5_PHAM7</name>
<evidence type="ECO:0000256" key="7">
    <source>
        <dbReference type="ARBA" id="ARBA00022833"/>
    </source>
</evidence>
<feature type="chain" id="PRO_5004462983" evidence="11">
    <location>
        <begin position="18"/>
        <end position="259"/>
    </location>
</feature>
<feature type="region of interest" description="Disordered" evidence="10">
    <location>
        <begin position="219"/>
        <end position="259"/>
    </location>
</feature>